<dbReference type="RefSeq" id="WP_249772221.1">
    <property type="nucleotide sequence ID" value="NZ_CP097332.1"/>
</dbReference>
<gene>
    <name evidence="1" type="ORF">M6D93_00940</name>
</gene>
<dbReference type="NCBIfam" id="TIGR00099">
    <property type="entry name" value="Cof-subfamily"/>
    <property type="match status" value="1"/>
</dbReference>
<keyword evidence="1" id="KW-0378">Hydrolase</keyword>
<dbReference type="Gene3D" id="3.30.1240.10">
    <property type="match status" value="1"/>
</dbReference>
<dbReference type="GO" id="GO:0016787">
    <property type="term" value="F:hydrolase activity"/>
    <property type="evidence" value="ECO:0007669"/>
    <property type="project" value="UniProtKB-KW"/>
</dbReference>
<sequence>MLATDLDGTLLRSDSTVSDATRRALAEAERRGFVVAFVTGRPPRWLHEVALETGHTGIAVGANGALSYDLHTETIIDSHPLTADILAEVTAVLREKIPEIRFAMEYGHDFAYEAEYTHDWDILPSTDRQGRQLPEATEAELEALLDKPAVKLLGKGREMDPDEFMGLVEELVGETVTVTRSGHSALVEISAAGITKASGLAALAASRGIDRHEVAAVGDMPNDVPMLEWAGASYAVANAHPSARRAAGTVLQRTNEQDAVAHLIWSILS</sequence>
<dbReference type="InterPro" id="IPR006379">
    <property type="entry name" value="HAD-SF_hydro_IIB"/>
</dbReference>
<dbReference type="Proteomes" id="UP001056336">
    <property type="component" value="Chromosome"/>
</dbReference>
<reference evidence="1" key="1">
    <citation type="journal article" date="2018" name="Int. J. Syst. Evol. Microbiol.">
        <title>Jatrophihabitans telluris sp. nov., isolated from sediment soil of lava forest wetlands and the emended description of the genus Jatrophihabitans.</title>
        <authorList>
            <person name="Lee K.C."/>
            <person name="Suh M.K."/>
            <person name="Eom M.K."/>
            <person name="Kim K.K."/>
            <person name="Kim J.S."/>
            <person name="Kim D.S."/>
            <person name="Ko S.H."/>
            <person name="Shin Y.K."/>
            <person name="Lee J.S."/>
        </authorList>
    </citation>
    <scope>NUCLEOTIDE SEQUENCE</scope>
    <source>
        <strain evidence="1">N237</strain>
    </source>
</reference>
<dbReference type="InterPro" id="IPR036412">
    <property type="entry name" value="HAD-like_sf"/>
</dbReference>
<dbReference type="PANTHER" id="PTHR10000:SF8">
    <property type="entry name" value="HAD SUPERFAMILY HYDROLASE-LIKE, TYPE 3"/>
    <property type="match status" value="1"/>
</dbReference>
<name>A0ABY4QZY6_9ACTN</name>
<dbReference type="SUPFAM" id="SSF56784">
    <property type="entry name" value="HAD-like"/>
    <property type="match status" value="1"/>
</dbReference>
<protein>
    <submittedName>
        <fullName evidence="1">Cof-type HAD-IIB family hydrolase</fullName>
    </submittedName>
</protein>
<accession>A0ABY4QZY6</accession>
<dbReference type="Gene3D" id="3.40.50.1000">
    <property type="entry name" value="HAD superfamily/HAD-like"/>
    <property type="match status" value="1"/>
</dbReference>
<dbReference type="NCBIfam" id="TIGR01484">
    <property type="entry name" value="HAD-SF-IIB"/>
    <property type="match status" value="1"/>
</dbReference>
<dbReference type="EMBL" id="CP097332">
    <property type="protein sequence ID" value="UQX88581.1"/>
    <property type="molecule type" value="Genomic_DNA"/>
</dbReference>
<proteinExistence type="predicted"/>
<dbReference type="PANTHER" id="PTHR10000">
    <property type="entry name" value="PHOSPHOSERINE PHOSPHATASE"/>
    <property type="match status" value="1"/>
</dbReference>
<evidence type="ECO:0000313" key="1">
    <source>
        <dbReference type="EMBL" id="UQX88581.1"/>
    </source>
</evidence>
<organism evidence="1 2">
    <name type="scientific">Jatrophihabitans telluris</name>
    <dbReference type="NCBI Taxonomy" id="2038343"/>
    <lineage>
        <taxon>Bacteria</taxon>
        <taxon>Bacillati</taxon>
        <taxon>Actinomycetota</taxon>
        <taxon>Actinomycetes</taxon>
        <taxon>Jatrophihabitantales</taxon>
        <taxon>Jatrophihabitantaceae</taxon>
        <taxon>Jatrophihabitans</taxon>
    </lineage>
</organism>
<dbReference type="Pfam" id="PF08282">
    <property type="entry name" value="Hydrolase_3"/>
    <property type="match status" value="1"/>
</dbReference>
<dbReference type="InterPro" id="IPR023214">
    <property type="entry name" value="HAD_sf"/>
</dbReference>
<dbReference type="InterPro" id="IPR000150">
    <property type="entry name" value="Cof"/>
</dbReference>
<reference evidence="1" key="2">
    <citation type="submission" date="2022-05" db="EMBL/GenBank/DDBJ databases">
        <authorList>
            <person name="Kim J.-S."/>
            <person name="Lee K."/>
            <person name="Suh M."/>
            <person name="Eom M."/>
            <person name="Kim J.-S."/>
            <person name="Kim D.-S."/>
            <person name="Ko S.-H."/>
            <person name="Shin Y."/>
            <person name="Lee J.-S."/>
        </authorList>
    </citation>
    <scope>NUCLEOTIDE SEQUENCE</scope>
    <source>
        <strain evidence="1">N237</strain>
    </source>
</reference>
<evidence type="ECO:0000313" key="2">
    <source>
        <dbReference type="Proteomes" id="UP001056336"/>
    </source>
</evidence>
<keyword evidence="2" id="KW-1185">Reference proteome</keyword>